<comment type="caution">
    <text evidence="5">The sequence shown here is derived from an EMBL/GenBank/DDBJ whole genome shotgun (WGS) entry which is preliminary data.</text>
</comment>
<comment type="cofactor">
    <cofactor evidence="1 4">
        <name>a divalent metal cation</name>
        <dbReference type="ChEBI" id="CHEBI:60240"/>
    </cofactor>
</comment>
<dbReference type="InterPro" id="IPR029001">
    <property type="entry name" value="ITPase-like_fam"/>
</dbReference>
<sequence>MLILRSQSPRRKAILESLGLNFRIEVLPVDESSFESEKPLDYLERVALSKLGPLNLDSESVLVSSDTIVVFENEILQKPKDEEEAYRMISLLNGNVHTVYSGLGIRTEGRDIFDYDSSQVLFHNWSKEEIRKYVRSKKPFDKAGAYGIQDEGSPAKSFEGSYTNILGFPIRKFFRYHGIWSEFL</sequence>
<name>A0A2M9ZES7_9LEPT</name>
<evidence type="ECO:0000313" key="5">
    <source>
        <dbReference type="EMBL" id="PJZ66906.1"/>
    </source>
</evidence>
<gene>
    <name evidence="5" type="primary">maf</name>
    <name evidence="5" type="ORF">CH371_02085</name>
</gene>
<comment type="catalytic activity">
    <reaction evidence="4">
        <text>UTP + H2O = UMP + diphosphate + H(+)</text>
        <dbReference type="Rhea" id="RHEA:29395"/>
        <dbReference type="ChEBI" id="CHEBI:15377"/>
        <dbReference type="ChEBI" id="CHEBI:15378"/>
        <dbReference type="ChEBI" id="CHEBI:33019"/>
        <dbReference type="ChEBI" id="CHEBI:46398"/>
        <dbReference type="ChEBI" id="CHEBI:57865"/>
        <dbReference type="EC" id="3.6.1.9"/>
    </reaction>
</comment>
<proteinExistence type="inferred from homology"/>
<feature type="active site" description="Proton acceptor" evidence="4">
    <location>
        <position position="66"/>
    </location>
</feature>
<dbReference type="EC" id="3.6.1.9" evidence="4"/>
<comment type="catalytic activity">
    <reaction evidence="4">
        <text>dTTP + H2O = dTMP + diphosphate + H(+)</text>
        <dbReference type="Rhea" id="RHEA:28534"/>
        <dbReference type="ChEBI" id="CHEBI:15377"/>
        <dbReference type="ChEBI" id="CHEBI:15378"/>
        <dbReference type="ChEBI" id="CHEBI:33019"/>
        <dbReference type="ChEBI" id="CHEBI:37568"/>
        <dbReference type="ChEBI" id="CHEBI:63528"/>
        <dbReference type="EC" id="3.6.1.9"/>
    </reaction>
</comment>
<dbReference type="GO" id="GO:0036218">
    <property type="term" value="F:dTTP diphosphatase activity"/>
    <property type="evidence" value="ECO:0007669"/>
    <property type="project" value="RHEA"/>
</dbReference>
<dbReference type="CDD" id="cd00555">
    <property type="entry name" value="Maf"/>
    <property type="match status" value="1"/>
</dbReference>
<dbReference type="PANTHER" id="PTHR43213:SF5">
    <property type="entry name" value="BIFUNCTIONAL DTTP_UTP PYROPHOSPHATASE_METHYLTRANSFERASE PROTEIN-RELATED"/>
    <property type="match status" value="1"/>
</dbReference>
<comment type="similarity">
    <text evidence="4">Belongs to the Maf family. YhdE subfamily.</text>
</comment>
<evidence type="ECO:0000256" key="2">
    <source>
        <dbReference type="ARBA" id="ARBA00022801"/>
    </source>
</evidence>
<evidence type="ECO:0000313" key="6">
    <source>
        <dbReference type="Proteomes" id="UP000231912"/>
    </source>
</evidence>
<dbReference type="AlphaFoldDB" id="A0A2M9ZES7"/>
<evidence type="ECO:0000256" key="3">
    <source>
        <dbReference type="ARBA" id="ARBA00023080"/>
    </source>
</evidence>
<dbReference type="HAMAP" id="MF_00528">
    <property type="entry name" value="Maf"/>
    <property type="match status" value="1"/>
</dbReference>
<dbReference type="PANTHER" id="PTHR43213">
    <property type="entry name" value="BIFUNCTIONAL DTTP/UTP PYROPHOSPHATASE/METHYLTRANSFERASE PROTEIN-RELATED"/>
    <property type="match status" value="1"/>
</dbReference>
<protein>
    <recommendedName>
        <fullName evidence="4">dTTP/UTP pyrophosphatase</fullName>
        <shortName evidence="4">dTTPase/UTPase</shortName>
        <ecNumber evidence="4">3.6.1.9</ecNumber>
    </recommendedName>
    <alternativeName>
        <fullName evidence="4">Nucleoside triphosphate pyrophosphatase</fullName>
    </alternativeName>
    <alternativeName>
        <fullName evidence="4">Nucleotide pyrophosphatase</fullName>
        <shortName evidence="4">Nucleotide PPase</shortName>
    </alternativeName>
</protein>
<dbReference type="Pfam" id="PF02545">
    <property type="entry name" value="Maf"/>
    <property type="match status" value="1"/>
</dbReference>
<dbReference type="Proteomes" id="UP000231912">
    <property type="component" value="Unassembled WGS sequence"/>
</dbReference>
<comment type="subcellular location">
    <subcellularLocation>
        <location evidence="4">Cytoplasm</location>
    </subcellularLocation>
</comment>
<comment type="caution">
    <text evidence="4">Lacks conserved residue(s) required for the propagation of feature annotation.</text>
</comment>
<feature type="site" description="Important for substrate specificity" evidence="4">
    <location>
        <position position="10"/>
    </location>
</feature>
<reference evidence="5 6" key="1">
    <citation type="submission" date="2017-07" db="EMBL/GenBank/DDBJ databases">
        <title>Leptospira spp. isolated from tropical soils.</title>
        <authorList>
            <person name="Thibeaux R."/>
            <person name="Iraola G."/>
            <person name="Ferres I."/>
            <person name="Bierque E."/>
            <person name="Girault D."/>
            <person name="Soupe-Gilbert M.-E."/>
            <person name="Picardeau M."/>
            <person name="Goarant C."/>
        </authorList>
    </citation>
    <scope>NUCLEOTIDE SEQUENCE [LARGE SCALE GENOMIC DNA]</scope>
    <source>
        <strain evidence="5 6">FH2-C-A2</strain>
    </source>
</reference>
<comment type="function">
    <text evidence="4">Nucleoside triphosphate pyrophosphatase that hydrolyzes dTTP and UTP. May have a dual role in cell division arrest and in preventing the incorporation of modified nucleotides into cellular nucleic acids.</text>
</comment>
<dbReference type="InterPro" id="IPR003697">
    <property type="entry name" value="Maf-like"/>
</dbReference>
<dbReference type="Gene3D" id="3.90.950.10">
    <property type="match status" value="1"/>
</dbReference>
<dbReference type="GO" id="GO:0009117">
    <property type="term" value="P:nucleotide metabolic process"/>
    <property type="evidence" value="ECO:0007669"/>
    <property type="project" value="UniProtKB-KW"/>
</dbReference>
<dbReference type="PIRSF" id="PIRSF006305">
    <property type="entry name" value="Maf"/>
    <property type="match status" value="1"/>
</dbReference>
<feature type="site" description="Important for substrate specificity" evidence="4">
    <location>
        <position position="67"/>
    </location>
</feature>
<organism evidence="5 6">
    <name type="scientific">Leptospira wolffii</name>
    <dbReference type="NCBI Taxonomy" id="409998"/>
    <lineage>
        <taxon>Bacteria</taxon>
        <taxon>Pseudomonadati</taxon>
        <taxon>Spirochaetota</taxon>
        <taxon>Spirochaetia</taxon>
        <taxon>Leptospirales</taxon>
        <taxon>Leptospiraceae</taxon>
        <taxon>Leptospira</taxon>
    </lineage>
</organism>
<dbReference type="GO" id="GO:0036221">
    <property type="term" value="F:UTP diphosphatase activity"/>
    <property type="evidence" value="ECO:0007669"/>
    <property type="project" value="RHEA"/>
</dbReference>
<dbReference type="NCBIfam" id="TIGR00172">
    <property type="entry name" value="maf"/>
    <property type="match status" value="1"/>
</dbReference>
<dbReference type="EMBL" id="NPDT01000001">
    <property type="protein sequence ID" value="PJZ66906.1"/>
    <property type="molecule type" value="Genomic_DNA"/>
</dbReference>
<feature type="site" description="Important for substrate specificity" evidence="4">
    <location>
        <position position="149"/>
    </location>
</feature>
<dbReference type="RefSeq" id="WP_100757490.1">
    <property type="nucleotide sequence ID" value="NZ_NPDT01000001.1"/>
</dbReference>
<keyword evidence="2 4" id="KW-0378">Hydrolase</keyword>
<evidence type="ECO:0000256" key="1">
    <source>
        <dbReference type="ARBA" id="ARBA00001968"/>
    </source>
</evidence>
<accession>A0A2M9ZES7</accession>
<evidence type="ECO:0000256" key="4">
    <source>
        <dbReference type="HAMAP-Rule" id="MF_00528"/>
    </source>
</evidence>
<dbReference type="SUPFAM" id="SSF52972">
    <property type="entry name" value="ITPase-like"/>
    <property type="match status" value="1"/>
</dbReference>
<dbReference type="GO" id="GO:0005737">
    <property type="term" value="C:cytoplasm"/>
    <property type="evidence" value="ECO:0007669"/>
    <property type="project" value="UniProtKB-SubCell"/>
</dbReference>
<keyword evidence="4" id="KW-0963">Cytoplasm</keyword>
<keyword evidence="3 4" id="KW-0546">Nucleotide metabolism</keyword>